<name>A0A087E560_9BIFI</name>
<dbReference type="STRING" id="77635.BISU_0835"/>
<accession>A0A087E560</accession>
<protein>
    <submittedName>
        <fullName evidence="1">Uncharacterized protein</fullName>
    </submittedName>
</protein>
<comment type="caution">
    <text evidence="1">The sequence shown here is derived from an EMBL/GenBank/DDBJ whole genome shotgun (WGS) entry which is preliminary data.</text>
</comment>
<reference evidence="1 2" key="1">
    <citation type="submission" date="2014-03" db="EMBL/GenBank/DDBJ databases">
        <title>Genomics of Bifidobacteria.</title>
        <authorList>
            <person name="Ventura M."/>
            <person name="Milani C."/>
            <person name="Lugli G.A."/>
        </authorList>
    </citation>
    <scope>NUCLEOTIDE SEQUENCE [LARGE SCALE GENOMIC DNA]</scope>
    <source>
        <strain evidence="1 2">LMG 11597</strain>
    </source>
</reference>
<dbReference type="RefSeq" id="WP_155803839.1">
    <property type="nucleotide sequence ID" value="NZ_CP062939.1"/>
</dbReference>
<dbReference type="Proteomes" id="UP000029055">
    <property type="component" value="Unassembled WGS sequence"/>
</dbReference>
<evidence type="ECO:0000313" key="1">
    <source>
        <dbReference type="EMBL" id="KFJ02911.1"/>
    </source>
</evidence>
<organism evidence="1 2">
    <name type="scientific">Bifidobacterium subtile</name>
    <dbReference type="NCBI Taxonomy" id="77635"/>
    <lineage>
        <taxon>Bacteria</taxon>
        <taxon>Bacillati</taxon>
        <taxon>Actinomycetota</taxon>
        <taxon>Actinomycetes</taxon>
        <taxon>Bifidobacteriales</taxon>
        <taxon>Bifidobacteriaceae</taxon>
        <taxon>Bifidobacterium</taxon>
    </lineage>
</organism>
<gene>
    <name evidence="1" type="ORF">BISU_0835</name>
</gene>
<keyword evidence="2" id="KW-1185">Reference proteome</keyword>
<dbReference type="AlphaFoldDB" id="A0A087E560"/>
<sequence length="47" mass="4858">MTMNNAGNSAKTSAKTLPLTVQEAMKIGKAMPTACNAIAAHAKEVQL</sequence>
<proteinExistence type="predicted"/>
<dbReference type="EMBL" id="JGZR01000007">
    <property type="protein sequence ID" value="KFJ02911.1"/>
    <property type="molecule type" value="Genomic_DNA"/>
</dbReference>
<evidence type="ECO:0000313" key="2">
    <source>
        <dbReference type="Proteomes" id="UP000029055"/>
    </source>
</evidence>